<gene>
    <name evidence="1" type="ORF">NPIL_235511</name>
</gene>
<organism evidence="1 2">
    <name type="scientific">Nephila pilipes</name>
    <name type="common">Giant wood spider</name>
    <name type="synonym">Nephila maculata</name>
    <dbReference type="NCBI Taxonomy" id="299642"/>
    <lineage>
        <taxon>Eukaryota</taxon>
        <taxon>Metazoa</taxon>
        <taxon>Ecdysozoa</taxon>
        <taxon>Arthropoda</taxon>
        <taxon>Chelicerata</taxon>
        <taxon>Arachnida</taxon>
        <taxon>Araneae</taxon>
        <taxon>Araneomorphae</taxon>
        <taxon>Entelegynae</taxon>
        <taxon>Araneoidea</taxon>
        <taxon>Nephilidae</taxon>
        <taxon>Nephila</taxon>
    </lineage>
</organism>
<proteinExistence type="predicted"/>
<dbReference type="EMBL" id="BMAW01113578">
    <property type="protein sequence ID" value="GFT57788.1"/>
    <property type="molecule type" value="Genomic_DNA"/>
</dbReference>
<accession>A0A8X6PAL3</accession>
<dbReference type="Proteomes" id="UP000887013">
    <property type="component" value="Unassembled WGS sequence"/>
</dbReference>
<evidence type="ECO:0000313" key="2">
    <source>
        <dbReference type="Proteomes" id="UP000887013"/>
    </source>
</evidence>
<protein>
    <submittedName>
        <fullName evidence="1">Uncharacterized protein</fullName>
    </submittedName>
</protein>
<dbReference type="AlphaFoldDB" id="A0A8X6PAL3"/>
<keyword evidence="2" id="KW-1185">Reference proteome</keyword>
<name>A0A8X6PAL3_NEPPI</name>
<comment type="caution">
    <text evidence="1">The sequence shown here is derived from an EMBL/GenBank/DDBJ whole genome shotgun (WGS) entry which is preliminary data.</text>
</comment>
<reference evidence="1" key="1">
    <citation type="submission" date="2020-08" db="EMBL/GenBank/DDBJ databases">
        <title>Multicomponent nature underlies the extraordinary mechanical properties of spider dragline silk.</title>
        <authorList>
            <person name="Kono N."/>
            <person name="Nakamura H."/>
            <person name="Mori M."/>
            <person name="Yoshida Y."/>
            <person name="Ohtoshi R."/>
            <person name="Malay A.D."/>
            <person name="Moran D.A.P."/>
            <person name="Tomita M."/>
            <person name="Numata K."/>
            <person name="Arakawa K."/>
        </authorList>
    </citation>
    <scope>NUCLEOTIDE SEQUENCE</scope>
</reference>
<sequence>MKRTSWIRGRHALRWKSAEERNGMCDGRKLPYWFKWMERKKRETRKCREGRLSRGRSSGGEVHGWRHVRLAQSNALRSLPTRVRCIGCGLWRLL</sequence>
<evidence type="ECO:0000313" key="1">
    <source>
        <dbReference type="EMBL" id="GFT57788.1"/>
    </source>
</evidence>